<keyword evidence="10" id="KW-1185">Reference proteome</keyword>
<organism evidence="7 9">
    <name type="scientific">Roseomonas gilardii</name>
    <dbReference type="NCBI Taxonomy" id="257708"/>
    <lineage>
        <taxon>Bacteria</taxon>
        <taxon>Pseudomonadati</taxon>
        <taxon>Pseudomonadota</taxon>
        <taxon>Alphaproteobacteria</taxon>
        <taxon>Acetobacterales</taxon>
        <taxon>Roseomonadaceae</taxon>
        <taxon>Roseomonas</taxon>
    </lineage>
</organism>
<dbReference type="RefSeq" id="WP_075796780.1">
    <property type="nucleotide sequence ID" value="NZ_CP015583.1"/>
</dbReference>
<keyword evidence="4" id="KW-0720">Serine protease</keyword>
<dbReference type="KEGG" id="rgi:RGI145_00375"/>
<name>A0A1L7AB08_9PROT</name>
<feature type="domain" description="Peptidase S49" evidence="6">
    <location>
        <begin position="106"/>
        <end position="256"/>
    </location>
</feature>
<dbReference type="PANTHER" id="PTHR42987:SF6">
    <property type="entry name" value="PROTEINASE IV"/>
    <property type="match status" value="1"/>
</dbReference>
<dbReference type="InterPro" id="IPR029045">
    <property type="entry name" value="ClpP/crotonase-like_dom_sf"/>
</dbReference>
<evidence type="ECO:0000256" key="3">
    <source>
        <dbReference type="ARBA" id="ARBA00022801"/>
    </source>
</evidence>
<dbReference type="eggNOG" id="COG0616">
    <property type="taxonomic scope" value="Bacteria"/>
</dbReference>
<keyword evidence="2" id="KW-0645">Protease</keyword>
<dbReference type="EMBL" id="CP015583">
    <property type="protein sequence ID" value="APT55809.1"/>
    <property type="molecule type" value="Genomic_DNA"/>
</dbReference>
<evidence type="ECO:0000313" key="7">
    <source>
        <dbReference type="EMBL" id="APT55809.1"/>
    </source>
</evidence>
<dbReference type="EMBL" id="JAVVDO010000017">
    <property type="protein sequence ID" value="MDT8331726.1"/>
    <property type="molecule type" value="Genomic_DNA"/>
</dbReference>
<keyword evidence="5" id="KW-0812">Transmembrane</keyword>
<keyword evidence="3" id="KW-0378">Hydrolase</keyword>
<accession>A0A1L7AB08</accession>
<dbReference type="Proteomes" id="UP001258945">
    <property type="component" value="Unassembled WGS sequence"/>
</dbReference>
<comment type="similarity">
    <text evidence="1">Belongs to the peptidase S49 family.</text>
</comment>
<evidence type="ECO:0000313" key="10">
    <source>
        <dbReference type="Proteomes" id="UP001258945"/>
    </source>
</evidence>
<evidence type="ECO:0000259" key="6">
    <source>
        <dbReference type="Pfam" id="PF01343"/>
    </source>
</evidence>
<dbReference type="InterPro" id="IPR047272">
    <property type="entry name" value="S49_SppA_C"/>
</dbReference>
<evidence type="ECO:0000256" key="1">
    <source>
        <dbReference type="ARBA" id="ARBA00008683"/>
    </source>
</evidence>
<reference evidence="8" key="3">
    <citation type="submission" date="2023-09" db="EMBL/GenBank/DDBJ databases">
        <authorList>
            <person name="Schober I."/>
            <person name="Bunk B."/>
        </authorList>
    </citation>
    <scope>NUCLEOTIDE SEQUENCE</scope>
    <source>
        <strain evidence="8">DSM 103800</strain>
    </source>
</reference>
<dbReference type="STRING" id="257708.RGI145_00375"/>
<reference evidence="8 10" key="2">
    <citation type="journal article" date="2019" name="Microb. Pathog.">
        <title>Comparison of VITEK 2, MALDI-TOF MS, 16S rRNA gene sequencing, and whole-genome sequencing for identification of Roseomonas mucosa.</title>
        <authorList>
            <person name="Rudolph W.W."/>
            <person name="Gunzer F."/>
            <person name="Trauth M."/>
            <person name="Bunk B."/>
            <person name="Bigge R."/>
            <person name="Schrottner P."/>
        </authorList>
    </citation>
    <scope>NUCLEOTIDE SEQUENCE [LARGE SCALE GENOMIC DNA]</scope>
    <source>
        <strain evidence="8 10">DSM 103800</strain>
    </source>
</reference>
<dbReference type="PANTHER" id="PTHR42987">
    <property type="entry name" value="PEPTIDASE S49"/>
    <property type="match status" value="1"/>
</dbReference>
<proteinExistence type="inferred from homology"/>
<protein>
    <submittedName>
        <fullName evidence="7">Signal peptidase</fullName>
    </submittedName>
    <submittedName>
        <fullName evidence="8">Signal peptide peptidase SppA</fullName>
    </submittedName>
</protein>
<dbReference type="InterPro" id="IPR004635">
    <property type="entry name" value="Pept_S49_SppA"/>
</dbReference>
<dbReference type="Proteomes" id="UP000185494">
    <property type="component" value="Chromosome 1"/>
</dbReference>
<dbReference type="NCBIfam" id="TIGR00706">
    <property type="entry name" value="SppA_dom"/>
    <property type="match status" value="1"/>
</dbReference>
<dbReference type="GO" id="GO:0008236">
    <property type="term" value="F:serine-type peptidase activity"/>
    <property type="evidence" value="ECO:0007669"/>
    <property type="project" value="UniProtKB-KW"/>
</dbReference>
<reference evidence="7 9" key="1">
    <citation type="submission" date="2016-05" db="EMBL/GenBank/DDBJ databases">
        <title>Complete Genome and Methylome Analysis of Psychrotrophic Bacterial Isolates from Antarctic Lake Untersee.</title>
        <authorList>
            <person name="Fomenkov A."/>
            <person name="Akimov V.N."/>
            <person name="Vasilyeva L.V."/>
            <person name="Andersen D."/>
            <person name="Vincze T."/>
            <person name="Roberts R.J."/>
        </authorList>
    </citation>
    <scope>NUCLEOTIDE SEQUENCE [LARGE SCALE GENOMIC DNA]</scope>
    <source>
        <strain evidence="7 9">U14-5</strain>
    </source>
</reference>
<evidence type="ECO:0000313" key="8">
    <source>
        <dbReference type="EMBL" id="MDT8331726.1"/>
    </source>
</evidence>
<evidence type="ECO:0000256" key="4">
    <source>
        <dbReference type="ARBA" id="ARBA00022825"/>
    </source>
</evidence>
<dbReference type="Pfam" id="PF01343">
    <property type="entry name" value="Peptidase_S49"/>
    <property type="match status" value="1"/>
</dbReference>
<dbReference type="Gene3D" id="3.90.226.10">
    <property type="entry name" value="2-enoyl-CoA Hydratase, Chain A, domain 1"/>
    <property type="match status" value="2"/>
</dbReference>
<dbReference type="InterPro" id="IPR002142">
    <property type="entry name" value="Peptidase_S49"/>
</dbReference>
<dbReference type="CDD" id="cd07023">
    <property type="entry name" value="S49_Sppa_N_C"/>
    <property type="match status" value="1"/>
</dbReference>
<feature type="transmembrane region" description="Helical" evidence="5">
    <location>
        <begin position="20"/>
        <end position="38"/>
    </location>
</feature>
<sequence length="308" mass="32649">MSLDPDALIDRRRLKRSRALWRGGAVLAALALLAVLFAPRNMEGFSAGSPVARLVVSGTITDDRDVVRAVDRAAERAGTRALLLSIDSPGGTVAGGEALYSALMRFRESGKPVVAVMGGTAASAAYMVAMPSERIFARDATLTGSIGVLLQSFNVNQLMDTLGVKAETLTSGPLKAQPSPFSPLTEQGREVLLGVVADIQSRFVEMVAKGRNLPEARVRELADGRIYTGRQALALGLVDAIGGEREARAWLKEKHGIPETPEARDLDTTGRRGLSRYVTSFAKSLVSEGLASIGIVDGALALWQPAAR</sequence>
<evidence type="ECO:0000256" key="5">
    <source>
        <dbReference type="SAM" id="Phobius"/>
    </source>
</evidence>
<dbReference type="SUPFAM" id="SSF52096">
    <property type="entry name" value="ClpP/crotonase"/>
    <property type="match status" value="1"/>
</dbReference>
<dbReference type="GO" id="GO:0006508">
    <property type="term" value="P:proteolysis"/>
    <property type="evidence" value="ECO:0007669"/>
    <property type="project" value="UniProtKB-KW"/>
</dbReference>
<keyword evidence="5" id="KW-1133">Transmembrane helix</keyword>
<dbReference type="AlphaFoldDB" id="A0A1L7AB08"/>
<evidence type="ECO:0000313" key="9">
    <source>
        <dbReference type="Proteomes" id="UP000185494"/>
    </source>
</evidence>
<keyword evidence="5" id="KW-0472">Membrane</keyword>
<gene>
    <name evidence="8" type="primary">sppA</name>
    <name evidence="7" type="ORF">RGI145_00375</name>
    <name evidence="8" type="ORF">RQ831_11725</name>
</gene>
<evidence type="ECO:0000256" key="2">
    <source>
        <dbReference type="ARBA" id="ARBA00022670"/>
    </source>
</evidence>